<dbReference type="EMBL" id="BLAY01000037">
    <property type="protein sequence ID" value="GET38010.1"/>
    <property type="molecule type" value="Genomic_DNA"/>
</dbReference>
<comment type="caution">
    <text evidence="1">The sequence shown here is derived from an EMBL/GenBank/DDBJ whole genome shotgun (WGS) entry which is preliminary data.</text>
</comment>
<sequence>MRGEAKQWGVTTTLTIVYRRGRNQWCASLRIEVPTPETKFGSGSDLKLESIVGFDLGKETALTLYDG</sequence>
<protein>
    <submittedName>
        <fullName evidence="1">Transposase</fullName>
    </submittedName>
</protein>
<dbReference type="Proteomes" id="UP001050975">
    <property type="component" value="Unassembled WGS sequence"/>
</dbReference>
<name>A0AAV3XB97_9CYAN</name>
<organism evidence="1 2">
    <name type="scientific">Microseira wollei NIES-4236</name>
    <dbReference type="NCBI Taxonomy" id="2530354"/>
    <lineage>
        <taxon>Bacteria</taxon>
        <taxon>Bacillati</taxon>
        <taxon>Cyanobacteriota</taxon>
        <taxon>Cyanophyceae</taxon>
        <taxon>Oscillatoriophycideae</taxon>
        <taxon>Aerosakkonematales</taxon>
        <taxon>Aerosakkonemataceae</taxon>
        <taxon>Microseira</taxon>
    </lineage>
</organism>
<dbReference type="AlphaFoldDB" id="A0AAV3XB97"/>
<gene>
    <name evidence="1" type="ORF">MiSe_27640</name>
</gene>
<dbReference type="RefSeq" id="WP_226580444.1">
    <property type="nucleotide sequence ID" value="NZ_BLAY01000037.1"/>
</dbReference>
<accession>A0AAV3XB97</accession>
<proteinExistence type="predicted"/>
<reference evidence="1" key="1">
    <citation type="submission" date="2019-10" db="EMBL/GenBank/DDBJ databases">
        <title>Draft genome sequece of Microseira wollei NIES-4236.</title>
        <authorList>
            <person name="Yamaguchi H."/>
            <person name="Suzuki S."/>
            <person name="Kawachi M."/>
        </authorList>
    </citation>
    <scope>NUCLEOTIDE SEQUENCE</scope>
    <source>
        <strain evidence="1">NIES-4236</strain>
    </source>
</reference>
<keyword evidence="2" id="KW-1185">Reference proteome</keyword>
<evidence type="ECO:0000313" key="2">
    <source>
        <dbReference type="Proteomes" id="UP001050975"/>
    </source>
</evidence>
<evidence type="ECO:0000313" key="1">
    <source>
        <dbReference type="EMBL" id="GET38010.1"/>
    </source>
</evidence>